<dbReference type="Proteomes" id="UP001185069">
    <property type="component" value="Unassembled WGS sequence"/>
</dbReference>
<reference evidence="2 3" key="1">
    <citation type="submission" date="2023-07" db="EMBL/GenBank/DDBJ databases">
        <title>Sequencing the genomes of 1000 actinobacteria strains.</title>
        <authorList>
            <person name="Klenk H.-P."/>
        </authorList>
    </citation>
    <scope>NUCLEOTIDE SEQUENCE [LARGE SCALE GENOMIC DNA]</scope>
    <source>
        <strain evidence="2 3">DSM 14555</strain>
    </source>
</reference>
<sequence length="105" mass="11441">MEFKLSGHSDMESEFTRFADALIDLEASVPGMLDSSVWMDAKQRKLGVTITVEDQDQARAESLAFSCIMTAVHVAGGRAVEIPSSEPEQIPWEEVAAARQSELVG</sequence>
<proteinExistence type="predicted"/>
<protein>
    <submittedName>
        <fullName evidence="2">Uncharacterized protein</fullName>
    </submittedName>
</protein>
<evidence type="ECO:0000313" key="3">
    <source>
        <dbReference type="Proteomes" id="UP001185069"/>
    </source>
</evidence>
<dbReference type="EMBL" id="JAVDQF010000001">
    <property type="protein sequence ID" value="MDR6270581.1"/>
    <property type="molecule type" value="Genomic_DNA"/>
</dbReference>
<gene>
    <name evidence="1" type="ORF">JOE69_001172</name>
    <name evidence="2" type="ORF">JOE69_002819</name>
</gene>
<comment type="caution">
    <text evidence="2">The sequence shown here is derived from an EMBL/GenBank/DDBJ whole genome shotgun (WGS) entry which is preliminary data.</text>
</comment>
<dbReference type="EMBL" id="JAVDQF010000001">
    <property type="protein sequence ID" value="MDR6268934.1"/>
    <property type="molecule type" value="Genomic_DNA"/>
</dbReference>
<accession>A0ABU1JDS0</accession>
<organism evidence="2 3">
    <name type="scientific">Arthrobacter russicus</name>
    <dbReference type="NCBI Taxonomy" id="172040"/>
    <lineage>
        <taxon>Bacteria</taxon>
        <taxon>Bacillati</taxon>
        <taxon>Actinomycetota</taxon>
        <taxon>Actinomycetes</taxon>
        <taxon>Micrococcales</taxon>
        <taxon>Micrococcaceae</taxon>
        <taxon>Arthrobacter</taxon>
    </lineage>
</organism>
<name>A0ABU1JDS0_9MICC</name>
<evidence type="ECO:0000313" key="1">
    <source>
        <dbReference type="EMBL" id="MDR6268934.1"/>
    </source>
</evidence>
<keyword evidence="3" id="KW-1185">Reference proteome</keyword>
<evidence type="ECO:0000313" key="2">
    <source>
        <dbReference type="EMBL" id="MDR6270581.1"/>
    </source>
</evidence>
<dbReference type="RefSeq" id="WP_309796879.1">
    <property type="nucleotide sequence ID" value="NZ_BAAAHY010000011.1"/>
</dbReference>